<evidence type="ECO:0000313" key="2">
    <source>
        <dbReference type="EMBL" id="KJY60840.1"/>
    </source>
</evidence>
<dbReference type="NCBIfam" id="TIGR00654">
    <property type="entry name" value="PhzF_family"/>
    <property type="match status" value="1"/>
</dbReference>
<evidence type="ECO:0000256" key="1">
    <source>
        <dbReference type="PIRSR" id="PIRSR016184-1"/>
    </source>
</evidence>
<dbReference type="AlphaFoldDB" id="A0A0F4LQJ6"/>
<dbReference type="Gene3D" id="3.10.310.10">
    <property type="entry name" value="Diaminopimelate Epimerase, Chain A, domain 1"/>
    <property type="match status" value="2"/>
</dbReference>
<dbReference type="InterPro" id="IPR003719">
    <property type="entry name" value="Phenazine_PhzF-like"/>
</dbReference>
<dbReference type="SUPFAM" id="SSF54506">
    <property type="entry name" value="Diaminopimelate epimerase-like"/>
    <property type="match status" value="1"/>
</dbReference>
<protein>
    <submittedName>
        <fullName evidence="2">Putative phenazine biosynthesis protein</fullName>
    </submittedName>
</protein>
<feature type="active site" evidence="1">
    <location>
        <position position="49"/>
    </location>
</feature>
<gene>
    <name evidence="2" type="ORF">JF72_09980</name>
</gene>
<evidence type="ECO:0000313" key="3">
    <source>
        <dbReference type="Proteomes" id="UP000033682"/>
    </source>
</evidence>
<dbReference type="GO" id="GO:0016853">
    <property type="term" value="F:isomerase activity"/>
    <property type="evidence" value="ECO:0007669"/>
    <property type="project" value="TreeGrafter"/>
</dbReference>
<accession>A0A0F4LQJ6</accession>
<name>A0A0F4LQJ6_9LACO</name>
<organism evidence="2 3">
    <name type="scientific">Lactobacillus apis</name>
    <dbReference type="NCBI Taxonomy" id="303541"/>
    <lineage>
        <taxon>Bacteria</taxon>
        <taxon>Bacillati</taxon>
        <taxon>Bacillota</taxon>
        <taxon>Bacilli</taxon>
        <taxon>Lactobacillales</taxon>
        <taxon>Lactobacillaceae</taxon>
        <taxon>Lactobacillus</taxon>
    </lineage>
</organism>
<keyword evidence="3" id="KW-1185">Reference proteome</keyword>
<dbReference type="Proteomes" id="UP000033682">
    <property type="component" value="Unassembled WGS sequence"/>
</dbReference>
<dbReference type="HOGENOM" id="CLU_048756_0_0_9"/>
<dbReference type="STRING" id="303541.JF72_09980"/>
<dbReference type="RefSeq" id="WP_046307391.1">
    <property type="nucleotide sequence ID" value="NZ_CP132378.1"/>
</dbReference>
<reference evidence="2 3" key="1">
    <citation type="submission" date="2015-01" db="EMBL/GenBank/DDBJ databases">
        <title>Comparative genomics of the lactic acid bacteria isolated from the honey bee gut.</title>
        <authorList>
            <person name="Ellegaard K.M."/>
            <person name="Tamarit D."/>
            <person name="Javelind E."/>
            <person name="Olofsson T."/>
            <person name="Andersson S.G."/>
            <person name="Vasquez A."/>
        </authorList>
    </citation>
    <scope>NUCLEOTIDE SEQUENCE [LARGE SCALE GENOMIC DNA]</scope>
    <source>
        <strain evidence="2 3">Hma11</strain>
    </source>
</reference>
<dbReference type="GO" id="GO:0005737">
    <property type="term" value="C:cytoplasm"/>
    <property type="evidence" value="ECO:0007669"/>
    <property type="project" value="TreeGrafter"/>
</dbReference>
<dbReference type="Pfam" id="PF02567">
    <property type="entry name" value="PhzC-PhzF"/>
    <property type="match status" value="1"/>
</dbReference>
<dbReference type="PANTHER" id="PTHR13774">
    <property type="entry name" value="PHENAZINE BIOSYNTHESIS PROTEIN"/>
    <property type="match status" value="1"/>
</dbReference>
<comment type="caution">
    <text evidence="2">The sequence shown here is derived from an EMBL/GenBank/DDBJ whole genome shotgun (WGS) entry which is preliminary data.</text>
</comment>
<sequence length="289" mass="31221">MQHNYVAFSQADVFTQIPYQGNPVAVIIDGDKFSDDEMQKIANWTNLSETTFLCSPTNPAADYRLRIFTPKEELSFAGHPTIGSAKVALNNGLKPKHPEYLVQECAKGLVPVYMKQDKLFFALPKPDVKPISSDLLEAIAQALGLPNIDSIKLAKVVDVGAVWYTLYLDTVETVLSLNPDDSQLASLLPKGTSGVTVFALTDGETEVEVRSFAPGQGVHEDPVCGSGNGAVAVLVKEEHLLAKSHYLASQGQKCGRSGLIEVDLDNQGQILIGGQAVECIKGRITLPER</sequence>
<dbReference type="EMBL" id="JXLG01000006">
    <property type="protein sequence ID" value="KJY60840.1"/>
    <property type="molecule type" value="Genomic_DNA"/>
</dbReference>
<proteinExistence type="predicted"/>
<dbReference type="PIRSF" id="PIRSF016184">
    <property type="entry name" value="PhzC_PhzF"/>
    <property type="match status" value="1"/>
</dbReference>
<dbReference type="PATRIC" id="fig|303541.3.peg.1158"/>
<dbReference type="PANTHER" id="PTHR13774:SF32">
    <property type="entry name" value="ANTISENSE-ENHANCING SEQUENCE 1"/>
    <property type="match status" value="1"/>
</dbReference>